<feature type="compositionally biased region" description="Low complexity" evidence="1">
    <location>
        <begin position="377"/>
        <end position="386"/>
    </location>
</feature>
<comment type="caution">
    <text evidence="2">The sequence shown here is derived from an EMBL/GenBank/DDBJ whole genome shotgun (WGS) entry which is preliminary data.</text>
</comment>
<feature type="compositionally biased region" description="Acidic residues" evidence="1">
    <location>
        <begin position="531"/>
        <end position="545"/>
    </location>
</feature>
<feature type="region of interest" description="Disordered" evidence="1">
    <location>
        <begin position="592"/>
        <end position="724"/>
    </location>
</feature>
<dbReference type="EMBL" id="JAAAJB010000049">
    <property type="protein sequence ID" value="KAG0268501.1"/>
    <property type="molecule type" value="Genomic_DNA"/>
</dbReference>
<feature type="region of interest" description="Disordered" evidence="1">
    <location>
        <begin position="430"/>
        <end position="454"/>
    </location>
</feature>
<dbReference type="OrthoDB" id="10681378at2759"/>
<feature type="compositionally biased region" description="Polar residues" evidence="1">
    <location>
        <begin position="12"/>
        <end position="22"/>
    </location>
</feature>
<name>A0A9P6UC54_9FUNG</name>
<keyword evidence="3" id="KW-1185">Reference proteome</keyword>
<feature type="region of interest" description="Disordered" evidence="1">
    <location>
        <begin position="945"/>
        <end position="977"/>
    </location>
</feature>
<reference evidence="2" key="1">
    <citation type="journal article" date="2020" name="Fungal Divers.">
        <title>Resolving the Mortierellaceae phylogeny through synthesis of multi-gene phylogenetics and phylogenomics.</title>
        <authorList>
            <person name="Vandepol N."/>
            <person name="Liber J."/>
            <person name="Desiro A."/>
            <person name="Na H."/>
            <person name="Kennedy M."/>
            <person name="Barry K."/>
            <person name="Grigoriev I.V."/>
            <person name="Miller A.N."/>
            <person name="O'Donnell K."/>
            <person name="Stajich J.E."/>
            <person name="Bonito G."/>
        </authorList>
    </citation>
    <scope>NUCLEOTIDE SEQUENCE</scope>
    <source>
        <strain evidence="2">BC1065</strain>
    </source>
</reference>
<evidence type="ECO:0000256" key="1">
    <source>
        <dbReference type="SAM" id="MobiDB-lite"/>
    </source>
</evidence>
<dbReference type="AlphaFoldDB" id="A0A9P6UC54"/>
<feature type="region of interest" description="Disordered" evidence="1">
    <location>
        <begin position="836"/>
        <end position="866"/>
    </location>
</feature>
<feature type="compositionally biased region" description="Basic and acidic residues" evidence="1">
    <location>
        <begin position="947"/>
        <end position="956"/>
    </location>
</feature>
<evidence type="ECO:0000313" key="2">
    <source>
        <dbReference type="EMBL" id="KAG0268501.1"/>
    </source>
</evidence>
<accession>A0A9P6UC54</accession>
<evidence type="ECO:0000313" key="3">
    <source>
        <dbReference type="Proteomes" id="UP000807716"/>
    </source>
</evidence>
<dbReference type="Proteomes" id="UP000807716">
    <property type="component" value="Unassembled WGS sequence"/>
</dbReference>
<feature type="region of interest" description="Disordered" evidence="1">
    <location>
        <begin position="73"/>
        <end position="94"/>
    </location>
</feature>
<feature type="region of interest" description="Disordered" evidence="1">
    <location>
        <begin position="1"/>
        <end position="47"/>
    </location>
</feature>
<feature type="region of interest" description="Disordered" evidence="1">
    <location>
        <begin position="250"/>
        <end position="288"/>
    </location>
</feature>
<proteinExistence type="predicted"/>
<feature type="region of interest" description="Disordered" evidence="1">
    <location>
        <begin position="349"/>
        <end position="397"/>
    </location>
</feature>
<feature type="compositionally biased region" description="Low complexity" evidence="1">
    <location>
        <begin position="250"/>
        <end position="266"/>
    </location>
</feature>
<feature type="compositionally biased region" description="Acidic residues" evidence="1">
    <location>
        <begin position="706"/>
        <end position="723"/>
    </location>
</feature>
<gene>
    <name evidence="2" type="ORF">DFQ27_006566</name>
</gene>
<feature type="compositionally biased region" description="Acidic residues" evidence="1">
    <location>
        <begin position="671"/>
        <end position="685"/>
    </location>
</feature>
<feature type="compositionally biased region" description="Basic residues" evidence="1">
    <location>
        <begin position="1091"/>
        <end position="1100"/>
    </location>
</feature>
<feature type="compositionally biased region" description="Low complexity" evidence="1">
    <location>
        <begin position="430"/>
        <end position="446"/>
    </location>
</feature>
<organism evidence="2 3">
    <name type="scientific">Actinomortierella ambigua</name>
    <dbReference type="NCBI Taxonomy" id="1343610"/>
    <lineage>
        <taxon>Eukaryota</taxon>
        <taxon>Fungi</taxon>
        <taxon>Fungi incertae sedis</taxon>
        <taxon>Mucoromycota</taxon>
        <taxon>Mortierellomycotina</taxon>
        <taxon>Mortierellomycetes</taxon>
        <taxon>Mortierellales</taxon>
        <taxon>Mortierellaceae</taxon>
        <taxon>Actinomortierella</taxon>
    </lineage>
</organism>
<feature type="compositionally biased region" description="Gly residues" evidence="1">
    <location>
        <begin position="364"/>
        <end position="376"/>
    </location>
</feature>
<feature type="compositionally biased region" description="Acidic residues" evidence="1">
    <location>
        <begin position="267"/>
        <end position="277"/>
    </location>
</feature>
<protein>
    <submittedName>
        <fullName evidence="2">Uncharacterized protein</fullName>
    </submittedName>
</protein>
<sequence>MERHSPTLILRDQNSYQSSTAFRSPASKYPYSARAKPAGAGTHRSSEWKNAHNRYCSESLVSEAAVLKPRPASLRPAKGDTQHCASEPPPRMKTTLLATPKGRAVTAINQRGVCGVLTEFFNRFEQQWKSERLSLITNVLTTEDQVRLLCQCSTMLMGHIPVIKDFVQQKCEPVVHDLSCSITPSLSSVITHLDCAQKSRSLNCLTILKEITTFLADTNALVMDVPLNLVNHMLNDEYSVQLLYLQSQGSSSSSSTTATSSTCFTSENDDNNDDNDSDHDNGSTAHSGLGEVVHPSIVSIAKLCELWGEALEYSRSMVAPFGLQAEDYLAMANVLARLRDRWEIEGGMLDFSSTQSGGRNRNGRGTGNGAGAGNGSSGSSSSSSIGRRGEDDGDDEETAVDRILRILNKRARECKIALYRKQIEREQEQESVTQMQQQQQQQPQQQMGRKRHPQEALRLQALARKYHLQHQQLQGDQLQDLRPSWALNSSLPRQRHSISHHSPSNVGTNAAAAATAANTVCEDAVSNGEAEREDADDAGGDADENLLDHSNREAIAIKMEEGSVPTLASTALSTMDDSLSLTKIKSELAPPSVNEAGIGIGINNEDSNDDDAAEWEQGTEPPPHANDDYNEPIEHCTTTSNAPSPPRISDISEGTVAAHSAEDQISGEDREREDDDGDSGEEEEADHAILPVSSIGSALKRRREPSEEENGMFAEEEEEEEVELSSVRLVSGGGAPPMDGRGMAVDPGYRHTDNTHHYPKELDAALSPSTTLVGSNTSTNMGPSQCPDDEATKGATGMSMLIVSKGITGISMLEEPRILRSSVLLRSLTKAITFSSPPLDTLPHPTPPARTASKKRRLQSETDDDHRDEIALGLAEQSSIIFNSIHDQPAGGRSAETPSVSAPIQEDIEECPDEKGVETATTTTTIATTTTATTTAEALAPIAAQATHEEAQERSVEPVSPDAPSEEPPQDAAASTAISTPTVSAPTVTMAIEQEEQPPQQDAPPRLIEGSVMSRSALQRKLALRRHLNKLLTDQEKNFSVPRYLPRHQRACKMMEKKKMEPLMDKSKERGVLLVKKSARVSRPPCPPCPQRRKSQRSRKTTTTTTRVGRQVKKSA</sequence>
<feature type="region of interest" description="Disordered" evidence="1">
    <location>
        <begin position="522"/>
        <end position="546"/>
    </location>
</feature>
<feature type="region of interest" description="Disordered" evidence="1">
    <location>
        <begin position="492"/>
        <end position="511"/>
    </location>
</feature>
<feature type="region of interest" description="Disordered" evidence="1">
    <location>
        <begin position="1076"/>
        <end position="1116"/>
    </location>
</feature>